<keyword evidence="7" id="KW-0676">Redox-active center</keyword>
<dbReference type="Gene3D" id="3.50.50.60">
    <property type="entry name" value="FAD/NAD(P)-binding domain"/>
    <property type="match status" value="2"/>
</dbReference>
<dbReference type="Pfam" id="PF02852">
    <property type="entry name" value="Pyr_redox_dim"/>
    <property type="match status" value="1"/>
</dbReference>
<dbReference type="SUPFAM" id="SSF51905">
    <property type="entry name" value="FAD/NAD(P)-binding domain"/>
    <property type="match status" value="1"/>
</dbReference>
<feature type="domain" description="FAD/NAD(P)-binding" evidence="9">
    <location>
        <begin position="19"/>
        <end position="323"/>
    </location>
</feature>
<protein>
    <submittedName>
        <fullName evidence="10">NADH oxidase</fullName>
    </submittedName>
</protein>
<accession>A0A0R1VMS4</accession>
<comment type="caution">
    <text evidence="10">The sequence shown here is derived from an EMBL/GenBank/DDBJ whole genome shotgun (WGS) entry which is preliminary data.</text>
</comment>
<comment type="cofactor">
    <cofactor evidence="1">
        <name>FAD</name>
        <dbReference type="ChEBI" id="CHEBI:57692"/>
    </cofactor>
</comment>
<keyword evidence="11" id="KW-1185">Reference proteome</keyword>
<name>A0A0R1VMS4_9LACO</name>
<reference evidence="10 11" key="1">
    <citation type="journal article" date="2015" name="Genome Announc.">
        <title>Expanding the biotechnology potential of lactobacilli through comparative genomics of 213 strains and associated genera.</title>
        <authorList>
            <person name="Sun Z."/>
            <person name="Harris H.M."/>
            <person name="McCann A."/>
            <person name="Guo C."/>
            <person name="Argimon S."/>
            <person name="Zhang W."/>
            <person name="Yang X."/>
            <person name="Jeffery I.B."/>
            <person name="Cooney J.C."/>
            <person name="Kagawa T.F."/>
            <person name="Liu W."/>
            <person name="Song Y."/>
            <person name="Salvetti E."/>
            <person name="Wrobel A."/>
            <person name="Rasinkangas P."/>
            <person name="Parkhill J."/>
            <person name="Rea M.C."/>
            <person name="O'Sullivan O."/>
            <person name="Ritari J."/>
            <person name="Douillard F.P."/>
            <person name="Paul Ross R."/>
            <person name="Yang R."/>
            <person name="Briner A.E."/>
            <person name="Felis G.E."/>
            <person name="de Vos W.M."/>
            <person name="Barrangou R."/>
            <person name="Klaenhammer T.R."/>
            <person name="Caufield P.W."/>
            <person name="Cui Y."/>
            <person name="Zhang H."/>
            <person name="O'Toole P.W."/>
        </authorList>
    </citation>
    <scope>NUCLEOTIDE SEQUENCE [LARGE SCALE GENOMIC DNA]</scope>
    <source>
        <strain evidence="10 11">DSM 18630</strain>
    </source>
</reference>
<evidence type="ECO:0000259" key="9">
    <source>
        <dbReference type="Pfam" id="PF07992"/>
    </source>
</evidence>
<keyword evidence="5" id="KW-0560">Oxidoreductase</keyword>
<feature type="domain" description="Pyridine nucleotide-disulphide oxidoreductase dimerisation" evidence="8">
    <location>
        <begin position="353"/>
        <end position="449"/>
    </location>
</feature>
<keyword evidence="3" id="KW-0285">Flavoprotein</keyword>
<evidence type="ECO:0000256" key="7">
    <source>
        <dbReference type="ARBA" id="ARBA00023284"/>
    </source>
</evidence>
<evidence type="ECO:0000256" key="5">
    <source>
        <dbReference type="ARBA" id="ARBA00023002"/>
    </source>
</evidence>
<dbReference type="Proteomes" id="UP000051451">
    <property type="component" value="Unassembled WGS sequence"/>
</dbReference>
<dbReference type="PRINTS" id="PR00368">
    <property type="entry name" value="FADPNR"/>
</dbReference>
<evidence type="ECO:0000256" key="1">
    <source>
        <dbReference type="ARBA" id="ARBA00001974"/>
    </source>
</evidence>
<evidence type="ECO:0000259" key="8">
    <source>
        <dbReference type="Pfam" id="PF02852"/>
    </source>
</evidence>
<dbReference type="Gene3D" id="3.30.390.30">
    <property type="match status" value="1"/>
</dbReference>
<keyword evidence="6" id="KW-0558">Oxidation</keyword>
<dbReference type="InterPro" id="IPR004099">
    <property type="entry name" value="Pyr_nucl-diS_OxRdtase_dimer"/>
</dbReference>
<dbReference type="PATRIC" id="fig|1423750.3.peg.428"/>
<comment type="similarity">
    <text evidence="2">Belongs to the class-III pyridine nucleotide-disulfide oxidoreductase family.</text>
</comment>
<evidence type="ECO:0000256" key="2">
    <source>
        <dbReference type="ARBA" id="ARBA00009130"/>
    </source>
</evidence>
<dbReference type="STRING" id="1423750.FC89_GL000419"/>
<dbReference type="AlphaFoldDB" id="A0A0R1VMS4"/>
<dbReference type="PANTHER" id="PTHR43429">
    <property type="entry name" value="PYRIDINE NUCLEOTIDE-DISULFIDE OXIDOREDUCTASE DOMAIN-CONTAINING"/>
    <property type="match status" value="1"/>
</dbReference>
<dbReference type="InterPro" id="IPR016156">
    <property type="entry name" value="FAD/NAD-linked_Rdtase_dimer_sf"/>
</dbReference>
<dbReference type="GO" id="GO:0016491">
    <property type="term" value="F:oxidoreductase activity"/>
    <property type="evidence" value="ECO:0007669"/>
    <property type="project" value="UniProtKB-KW"/>
</dbReference>
<gene>
    <name evidence="10" type="ORF">FC89_GL000419</name>
</gene>
<dbReference type="InterPro" id="IPR050260">
    <property type="entry name" value="FAD-bd_OxRdtase"/>
</dbReference>
<dbReference type="PRINTS" id="PR00411">
    <property type="entry name" value="PNDRDTASEI"/>
</dbReference>
<evidence type="ECO:0000313" key="11">
    <source>
        <dbReference type="Proteomes" id="UP000051451"/>
    </source>
</evidence>
<dbReference type="EMBL" id="AZGB01000009">
    <property type="protein sequence ID" value="KRM07104.1"/>
    <property type="molecule type" value="Genomic_DNA"/>
</dbReference>
<dbReference type="InterPro" id="IPR036188">
    <property type="entry name" value="FAD/NAD-bd_sf"/>
</dbReference>
<proteinExistence type="inferred from homology"/>
<evidence type="ECO:0000256" key="3">
    <source>
        <dbReference type="ARBA" id="ARBA00022630"/>
    </source>
</evidence>
<evidence type="ECO:0000256" key="6">
    <source>
        <dbReference type="ARBA" id="ARBA00023097"/>
    </source>
</evidence>
<dbReference type="Pfam" id="PF07992">
    <property type="entry name" value="Pyr_redox_2"/>
    <property type="match status" value="1"/>
</dbReference>
<dbReference type="InterPro" id="IPR023753">
    <property type="entry name" value="FAD/NAD-binding_dom"/>
</dbReference>
<organism evidence="10 11">
    <name type="scientific">Liquorilactobacillus ghanensis DSM 18630</name>
    <dbReference type="NCBI Taxonomy" id="1423750"/>
    <lineage>
        <taxon>Bacteria</taxon>
        <taxon>Bacillati</taxon>
        <taxon>Bacillota</taxon>
        <taxon>Bacilli</taxon>
        <taxon>Lactobacillales</taxon>
        <taxon>Lactobacillaceae</taxon>
        <taxon>Liquorilactobacillus</taxon>
    </lineage>
</organism>
<evidence type="ECO:0000313" key="10">
    <source>
        <dbReference type="EMBL" id="KRM07104.1"/>
    </source>
</evidence>
<dbReference type="SUPFAM" id="SSF55424">
    <property type="entry name" value="FAD/NAD-linked reductases, dimerisation (C-terminal) domain"/>
    <property type="match status" value="1"/>
</dbReference>
<keyword evidence="4" id="KW-0274">FAD</keyword>
<evidence type="ECO:0000256" key="4">
    <source>
        <dbReference type="ARBA" id="ARBA00022827"/>
    </source>
</evidence>
<sequence>MKADLTIKFNFKNVIGAKMKVIIIGCTHAGLVAAKEILAIHPETAVTIYERTNGFSFASAGIFLYLNHSINHLADTFASSPEKLRALGIKVCDNHNVLQVDPKQQTILAADMAKETIIADHYDRLIIATGANVRLPAIKGIDNPHVLLCKNYQQIKQVIKLAQNRQRIAIVGGGYVGIGLAESFINNGHQVQLFQSHQQILNNYFNQSTALRITHLLEEHGVKIQLKTQVAKFFEEKDQTLKIETDKGTFLADMVVVCTGFVPNTRLLKDQLKTDSRGALLLNNYLQTSDSKIYAAGDCAAVHFNPTNELTYIPLASNAIRQGKIVAHNIFKNSYPYVGTQATSALELFDHYWATTGLTIENAKRHQLNVFEATLTTKLLPNYLHSEAELTISLVYNRDNRRILGAQLDSNTNLIQAINTISLAIQNHNTIDDLAFVDMFFQPVFNQSFNYLNQVAQKAIRQEREAGFDQSRFTFDF</sequence>
<dbReference type="PANTHER" id="PTHR43429:SF1">
    <property type="entry name" value="NAD(P)H SULFUR OXIDOREDUCTASE (COA-DEPENDENT)"/>
    <property type="match status" value="1"/>
</dbReference>